<dbReference type="Pfam" id="PF01758">
    <property type="entry name" value="SBF"/>
    <property type="match status" value="1"/>
</dbReference>
<accession>A0A1G7BGN0</accession>
<feature type="transmembrane region" description="Helical" evidence="5">
    <location>
        <begin position="274"/>
        <end position="295"/>
    </location>
</feature>
<feature type="transmembrane region" description="Helical" evidence="5">
    <location>
        <begin position="79"/>
        <end position="98"/>
    </location>
</feature>
<dbReference type="PANTHER" id="PTHR10361">
    <property type="entry name" value="SODIUM-BILE ACID COTRANSPORTER"/>
    <property type="match status" value="1"/>
</dbReference>
<protein>
    <submittedName>
        <fullName evidence="6">Bile acid:Na+ symporter, BASS family</fullName>
    </submittedName>
</protein>
<dbReference type="PANTHER" id="PTHR10361:SF28">
    <property type="entry name" value="P3 PROTEIN-RELATED"/>
    <property type="match status" value="1"/>
</dbReference>
<sequence>MDASAINDAVITLEPGTQLALAISLAFTMFSVALGLKTDDFSFLRTHKRSVLYGLMAQIIGLPLITLALLTLFQPMAGIALGMIIVACCPGGNVSNLFTRLSRGDVAYSVSLTTCSSLFSAAFLPLAILFWTSLYAPTRDLVEAIHLDRLSFVLNTSFTLLVPLLIGIVLSHVRPTFAHKLQRVCLPIAVGVIVVIVAVGLATNMDLLKHFGDQILPYVALHNTAAFILGGLVGMLGLRTGAARRALVFEIGIQNSGLGLLIMLSQFGGLGSGAMVLATWGIWHFIGGFAVTGAFRLVDRLTSYSPPTLQEDTHGL</sequence>
<evidence type="ECO:0000313" key="7">
    <source>
        <dbReference type="Proteomes" id="UP000183685"/>
    </source>
</evidence>
<dbReference type="InterPro" id="IPR004710">
    <property type="entry name" value="Bilac:Na_transpt"/>
</dbReference>
<evidence type="ECO:0000256" key="5">
    <source>
        <dbReference type="SAM" id="Phobius"/>
    </source>
</evidence>
<feature type="transmembrane region" description="Helical" evidence="5">
    <location>
        <begin position="215"/>
        <end position="235"/>
    </location>
</feature>
<keyword evidence="3 5" id="KW-1133">Transmembrane helix</keyword>
<dbReference type="InterPro" id="IPR038770">
    <property type="entry name" value="Na+/solute_symporter_sf"/>
</dbReference>
<dbReference type="GO" id="GO:0016020">
    <property type="term" value="C:membrane"/>
    <property type="evidence" value="ECO:0007669"/>
    <property type="project" value="UniProtKB-SubCell"/>
</dbReference>
<evidence type="ECO:0000256" key="3">
    <source>
        <dbReference type="ARBA" id="ARBA00022989"/>
    </source>
</evidence>
<dbReference type="STRING" id="637679.GCA_001550055_03652"/>
<keyword evidence="4 5" id="KW-0472">Membrane</keyword>
<dbReference type="Proteomes" id="UP000183685">
    <property type="component" value="Unassembled WGS sequence"/>
</dbReference>
<organism evidence="6 7">
    <name type="scientific">Kordiimonas lacus</name>
    <dbReference type="NCBI Taxonomy" id="637679"/>
    <lineage>
        <taxon>Bacteria</taxon>
        <taxon>Pseudomonadati</taxon>
        <taxon>Pseudomonadota</taxon>
        <taxon>Alphaproteobacteria</taxon>
        <taxon>Kordiimonadales</taxon>
        <taxon>Kordiimonadaceae</taxon>
        <taxon>Kordiimonas</taxon>
    </lineage>
</organism>
<feature type="transmembrane region" description="Helical" evidence="5">
    <location>
        <begin position="50"/>
        <end position="73"/>
    </location>
</feature>
<evidence type="ECO:0000256" key="2">
    <source>
        <dbReference type="ARBA" id="ARBA00022692"/>
    </source>
</evidence>
<keyword evidence="7" id="KW-1185">Reference proteome</keyword>
<dbReference type="InterPro" id="IPR002657">
    <property type="entry name" value="BilAc:Na_symport/Acr3"/>
</dbReference>
<reference evidence="6 7" key="1">
    <citation type="submission" date="2016-10" db="EMBL/GenBank/DDBJ databases">
        <authorList>
            <person name="de Groot N.N."/>
        </authorList>
    </citation>
    <scope>NUCLEOTIDE SEQUENCE [LARGE SCALE GENOMIC DNA]</scope>
    <source>
        <strain evidence="6 7">CGMCC 1.9109</strain>
    </source>
</reference>
<gene>
    <name evidence="6" type="ORF">SAMN04488071_2487</name>
</gene>
<feature type="transmembrane region" description="Helical" evidence="5">
    <location>
        <begin position="184"/>
        <end position="203"/>
    </location>
</feature>
<dbReference type="RefSeq" id="WP_068307637.1">
    <property type="nucleotide sequence ID" value="NZ_DAIOMO010000005.1"/>
</dbReference>
<dbReference type="AlphaFoldDB" id="A0A1G7BGN0"/>
<dbReference type="EMBL" id="FNAK01000005">
    <property type="protein sequence ID" value="SDE25596.1"/>
    <property type="molecule type" value="Genomic_DNA"/>
</dbReference>
<feature type="transmembrane region" description="Helical" evidence="5">
    <location>
        <begin position="19"/>
        <end position="38"/>
    </location>
</feature>
<evidence type="ECO:0000313" key="6">
    <source>
        <dbReference type="EMBL" id="SDE25596.1"/>
    </source>
</evidence>
<feature type="transmembrane region" description="Helical" evidence="5">
    <location>
        <begin position="110"/>
        <end position="132"/>
    </location>
</feature>
<feature type="transmembrane region" description="Helical" evidence="5">
    <location>
        <begin position="247"/>
        <end position="268"/>
    </location>
</feature>
<keyword evidence="2 5" id="KW-0812">Transmembrane</keyword>
<dbReference type="Gene3D" id="1.20.1530.20">
    <property type="match status" value="1"/>
</dbReference>
<evidence type="ECO:0000256" key="4">
    <source>
        <dbReference type="ARBA" id="ARBA00023136"/>
    </source>
</evidence>
<feature type="transmembrane region" description="Helical" evidence="5">
    <location>
        <begin position="152"/>
        <end position="172"/>
    </location>
</feature>
<name>A0A1G7BGN0_9PROT</name>
<comment type="subcellular location">
    <subcellularLocation>
        <location evidence="1">Membrane</location>
        <topology evidence="1">Multi-pass membrane protein</topology>
    </subcellularLocation>
</comment>
<evidence type="ECO:0000256" key="1">
    <source>
        <dbReference type="ARBA" id="ARBA00004141"/>
    </source>
</evidence>
<proteinExistence type="predicted"/>